<evidence type="ECO:0000259" key="6">
    <source>
        <dbReference type="PROSITE" id="PS51294"/>
    </source>
</evidence>
<dbReference type="PANTHER" id="PTHR46621:SF1">
    <property type="entry name" value="SNRNA-ACTIVATING PROTEIN COMPLEX SUBUNIT 4"/>
    <property type="match status" value="1"/>
</dbReference>
<dbReference type="Gene3D" id="1.10.10.60">
    <property type="entry name" value="Homeodomain-like"/>
    <property type="match status" value="2"/>
</dbReference>
<feature type="domain" description="Myb-like" evidence="5">
    <location>
        <begin position="62"/>
        <end position="106"/>
    </location>
</feature>
<evidence type="ECO:0000256" key="2">
    <source>
        <dbReference type="ARBA" id="ARBA00023125"/>
    </source>
</evidence>
<protein>
    <recommendedName>
        <fullName evidence="9">Myb-like DNA-binding domain containing protein</fullName>
    </recommendedName>
</protein>
<dbReference type="PANTHER" id="PTHR46621">
    <property type="entry name" value="SNRNA-ACTIVATING PROTEIN COMPLEX SUBUNIT 4"/>
    <property type="match status" value="1"/>
</dbReference>
<evidence type="ECO:0000256" key="1">
    <source>
        <dbReference type="ARBA" id="ARBA00023015"/>
    </source>
</evidence>
<dbReference type="SUPFAM" id="SSF46689">
    <property type="entry name" value="Homeodomain-like"/>
    <property type="match status" value="1"/>
</dbReference>
<accession>A0ABR2KBY0</accession>
<feature type="domain" description="HTH myb-type" evidence="6">
    <location>
        <begin position="111"/>
        <end position="162"/>
    </location>
</feature>
<dbReference type="InterPro" id="IPR051575">
    <property type="entry name" value="Myb-like_DNA-bd"/>
</dbReference>
<dbReference type="InterPro" id="IPR009057">
    <property type="entry name" value="Homeodomain-like_sf"/>
</dbReference>
<reference evidence="7 8" key="1">
    <citation type="submission" date="2024-04" db="EMBL/GenBank/DDBJ databases">
        <title>Tritrichomonas musculus Genome.</title>
        <authorList>
            <person name="Alves-Ferreira E."/>
            <person name="Grigg M."/>
            <person name="Lorenzi H."/>
            <person name="Galac M."/>
        </authorList>
    </citation>
    <scope>NUCLEOTIDE SEQUENCE [LARGE SCALE GENOMIC DNA]</scope>
    <source>
        <strain evidence="7 8">EAF2021</strain>
    </source>
</reference>
<keyword evidence="4" id="KW-0539">Nucleus</keyword>
<dbReference type="InterPro" id="IPR017930">
    <property type="entry name" value="Myb_dom"/>
</dbReference>
<dbReference type="PROSITE" id="PS51294">
    <property type="entry name" value="HTH_MYB"/>
    <property type="match status" value="2"/>
</dbReference>
<keyword evidence="1" id="KW-0805">Transcription regulation</keyword>
<evidence type="ECO:0008006" key="9">
    <source>
        <dbReference type="Google" id="ProtNLM"/>
    </source>
</evidence>
<keyword evidence="3" id="KW-0804">Transcription</keyword>
<keyword evidence="8" id="KW-1185">Reference proteome</keyword>
<dbReference type="Proteomes" id="UP001470230">
    <property type="component" value="Unassembled WGS sequence"/>
</dbReference>
<evidence type="ECO:0000259" key="5">
    <source>
        <dbReference type="PROSITE" id="PS50090"/>
    </source>
</evidence>
<dbReference type="EMBL" id="JAPFFF010000005">
    <property type="protein sequence ID" value="KAK8888615.1"/>
    <property type="molecule type" value="Genomic_DNA"/>
</dbReference>
<evidence type="ECO:0000256" key="3">
    <source>
        <dbReference type="ARBA" id="ARBA00023163"/>
    </source>
</evidence>
<comment type="caution">
    <text evidence="7">The sequence shown here is derived from an EMBL/GenBank/DDBJ whole genome shotgun (WGS) entry which is preliminary data.</text>
</comment>
<dbReference type="Pfam" id="PF13921">
    <property type="entry name" value="Myb_DNA-bind_6"/>
    <property type="match status" value="1"/>
</dbReference>
<dbReference type="InterPro" id="IPR001005">
    <property type="entry name" value="SANT/Myb"/>
</dbReference>
<dbReference type="PROSITE" id="PS50090">
    <property type="entry name" value="MYB_LIKE"/>
    <property type="match status" value="2"/>
</dbReference>
<feature type="domain" description="Myb-like" evidence="5">
    <location>
        <begin position="107"/>
        <end position="158"/>
    </location>
</feature>
<gene>
    <name evidence="7" type="ORF">M9Y10_033346</name>
</gene>
<keyword evidence="2" id="KW-0238">DNA-binding</keyword>
<name>A0ABR2KBY0_9EUKA</name>
<dbReference type="SMART" id="SM00717">
    <property type="entry name" value="SANT"/>
    <property type="match status" value="2"/>
</dbReference>
<proteinExistence type="predicted"/>
<dbReference type="CDD" id="cd00167">
    <property type="entry name" value="SANT"/>
    <property type="match status" value="2"/>
</dbReference>
<evidence type="ECO:0000313" key="7">
    <source>
        <dbReference type="EMBL" id="KAK8888615.1"/>
    </source>
</evidence>
<sequence>MNTAPLKDEFSSCTQLSLQLNSSCIQTQKKEKTTIDSEESIYKSSSNKEEKRNKITFKPHQKFSIADDNVLRALVQKFGESNWITVADHMPGRNSRQCRERWLNYLSPKLNREKFTKEEDKLLLLKVSEIGTKWVTISKSFFPNRTDQMVKNRYYILRRKEEKQNKKNNQKCDKQSISDEKEDYPVPIKDEEIFNLYNNDFGCDNTDNFFDFSDEIYNEKLFNNDDLEVFLF</sequence>
<feature type="domain" description="HTH myb-type" evidence="6">
    <location>
        <begin position="58"/>
        <end position="110"/>
    </location>
</feature>
<evidence type="ECO:0000313" key="8">
    <source>
        <dbReference type="Proteomes" id="UP001470230"/>
    </source>
</evidence>
<organism evidence="7 8">
    <name type="scientific">Tritrichomonas musculus</name>
    <dbReference type="NCBI Taxonomy" id="1915356"/>
    <lineage>
        <taxon>Eukaryota</taxon>
        <taxon>Metamonada</taxon>
        <taxon>Parabasalia</taxon>
        <taxon>Tritrichomonadida</taxon>
        <taxon>Tritrichomonadidae</taxon>
        <taxon>Tritrichomonas</taxon>
    </lineage>
</organism>
<evidence type="ECO:0000256" key="4">
    <source>
        <dbReference type="ARBA" id="ARBA00023242"/>
    </source>
</evidence>